<dbReference type="Proteomes" id="UP000509303">
    <property type="component" value="Chromosome"/>
</dbReference>
<dbReference type="InterPro" id="IPR014729">
    <property type="entry name" value="Rossmann-like_a/b/a_fold"/>
</dbReference>
<evidence type="ECO:0000256" key="1">
    <source>
        <dbReference type="ARBA" id="ARBA00008791"/>
    </source>
</evidence>
<dbReference type="EMBL" id="CP054929">
    <property type="protein sequence ID" value="QKW48742.1"/>
    <property type="molecule type" value="Genomic_DNA"/>
</dbReference>
<evidence type="ECO:0000313" key="4">
    <source>
        <dbReference type="EMBL" id="QKW48742.1"/>
    </source>
</evidence>
<protein>
    <submittedName>
        <fullName evidence="4">Universal stress protein</fullName>
    </submittedName>
</protein>
<dbReference type="InterPro" id="IPR006016">
    <property type="entry name" value="UspA"/>
</dbReference>
<dbReference type="InterPro" id="IPR006015">
    <property type="entry name" value="Universal_stress_UspA"/>
</dbReference>
<evidence type="ECO:0000259" key="3">
    <source>
        <dbReference type="Pfam" id="PF00582"/>
    </source>
</evidence>
<dbReference type="SUPFAM" id="SSF52402">
    <property type="entry name" value="Adenine nucleotide alpha hydrolases-like"/>
    <property type="match status" value="2"/>
</dbReference>
<organism evidence="4 5">
    <name type="scientific">Streptomyces buecherae</name>
    <dbReference type="NCBI Taxonomy" id="2763006"/>
    <lineage>
        <taxon>Bacteria</taxon>
        <taxon>Bacillati</taxon>
        <taxon>Actinomycetota</taxon>
        <taxon>Actinomycetes</taxon>
        <taxon>Kitasatosporales</taxon>
        <taxon>Streptomycetaceae</taxon>
        <taxon>Streptomyces</taxon>
    </lineage>
</organism>
<accession>A0A7H8N2T0</accession>
<evidence type="ECO:0000256" key="2">
    <source>
        <dbReference type="SAM" id="MobiDB-lite"/>
    </source>
</evidence>
<sequence>MTRPITVGVDGSPESQAAVDWAAGEAVRRGLPLRVVHAWHWEPLSTPVPNSGDEQAKWARELVRETEQRLAASHRDLSIVAEVLDAEPVPALVRANEEARMLVLGSRGHGALLGFLLGSHAQQVLARASRPVVSVRAPEDAKEGSADAPAQTTAAREAADGEVVVGQQGSAEDSDAVLRFAFEAAAARGVPVRAVRAWSLPPIYAYTPGSMRLADEAGGLEPYEKEQLAEALAPWREKFPEVPVAEHVEIGSGGQVLLSQTARAQLLVVGRRVRRSPIGSRIGSVAHAALHHARCPVAVVPHD</sequence>
<keyword evidence="5" id="KW-1185">Reference proteome</keyword>
<feature type="domain" description="UspA" evidence="3">
    <location>
        <begin position="1"/>
        <end position="136"/>
    </location>
</feature>
<name>A0A7H8N2T0_9ACTN</name>
<dbReference type="PANTHER" id="PTHR46268:SF6">
    <property type="entry name" value="UNIVERSAL STRESS PROTEIN UP12"/>
    <property type="match status" value="1"/>
</dbReference>
<dbReference type="PANTHER" id="PTHR46268">
    <property type="entry name" value="STRESS RESPONSE PROTEIN NHAX"/>
    <property type="match status" value="1"/>
</dbReference>
<reference evidence="4 5" key="1">
    <citation type="submission" date="2020-06" db="EMBL/GenBank/DDBJ databases">
        <title>Genome mining for natural products.</title>
        <authorList>
            <person name="Zhang B."/>
            <person name="Shi J."/>
            <person name="Ge H."/>
        </authorList>
    </citation>
    <scope>NUCLEOTIDE SEQUENCE [LARGE SCALE GENOMIC DNA]</scope>
    <source>
        <strain evidence="4 5">NA00687</strain>
    </source>
</reference>
<gene>
    <name evidence="4" type="ORF">HUT08_03355</name>
</gene>
<feature type="region of interest" description="Disordered" evidence="2">
    <location>
        <begin position="136"/>
        <end position="162"/>
    </location>
</feature>
<dbReference type="AlphaFoldDB" id="A0A7H8N2T0"/>
<dbReference type="Pfam" id="PF00582">
    <property type="entry name" value="Usp"/>
    <property type="match status" value="2"/>
</dbReference>
<dbReference type="RefSeq" id="WP_176160474.1">
    <property type="nucleotide sequence ID" value="NZ_CP054929.1"/>
</dbReference>
<dbReference type="PRINTS" id="PR01438">
    <property type="entry name" value="UNVRSLSTRESS"/>
</dbReference>
<dbReference type="Gene3D" id="3.40.50.620">
    <property type="entry name" value="HUPs"/>
    <property type="match status" value="2"/>
</dbReference>
<comment type="similarity">
    <text evidence="1">Belongs to the universal stress protein A family.</text>
</comment>
<feature type="domain" description="UspA" evidence="3">
    <location>
        <begin position="163"/>
        <end position="301"/>
    </location>
</feature>
<feature type="compositionally biased region" description="Low complexity" evidence="2">
    <location>
        <begin position="146"/>
        <end position="156"/>
    </location>
</feature>
<proteinExistence type="inferred from homology"/>
<evidence type="ECO:0000313" key="5">
    <source>
        <dbReference type="Proteomes" id="UP000509303"/>
    </source>
</evidence>